<dbReference type="OrthoDB" id="9774290at2"/>
<dbReference type="PANTHER" id="PTHR21599:SF0">
    <property type="entry name" value="GLYCERATE KINASE"/>
    <property type="match status" value="1"/>
</dbReference>
<dbReference type="GO" id="GO:0008887">
    <property type="term" value="F:glycerate kinase activity"/>
    <property type="evidence" value="ECO:0007669"/>
    <property type="project" value="UniProtKB-UniRule"/>
</dbReference>
<reference evidence="6" key="1">
    <citation type="submission" date="2016-11" db="EMBL/GenBank/DDBJ databases">
        <authorList>
            <person name="Varghese N."/>
            <person name="Submissions S."/>
        </authorList>
    </citation>
    <scope>NUCLEOTIDE SEQUENCE [LARGE SCALE GENOMIC DNA]</scope>
    <source>
        <strain evidence="6">DSM 10349</strain>
    </source>
</reference>
<organism evidence="5 6">
    <name type="scientific">Desulforamulus aeronauticus DSM 10349</name>
    <dbReference type="NCBI Taxonomy" id="1121421"/>
    <lineage>
        <taxon>Bacteria</taxon>
        <taxon>Bacillati</taxon>
        <taxon>Bacillota</taxon>
        <taxon>Clostridia</taxon>
        <taxon>Eubacteriales</taxon>
        <taxon>Peptococcaceae</taxon>
        <taxon>Desulforamulus</taxon>
    </lineage>
</organism>
<sequence length="385" mass="39067">MRIVLAPDSYKGSLSAVAVATAMEQGILSIWPQAAIKKVPIADGGEGTVAALVTATGGRIIYENVMGPLGETVEAYWGILGDHKTAVIEMAAASGLPLVPTEKRDPRIATTYGTGQLIKAALDQGIRTLIIGIGGSATNDGGAGMAQALGVKLLDEAGKELPLGGAALAKLATIDLSGIDPQVADATFLVACDVTNPLCGPQGASAVYGPQKGATPEMVTELDLALARYADIAKVATGKDVASYPGAGAAGGLGAGLLLFTKAELKPGVQIVLEAAGFEHLVKQADLVITGEGATDFQTSFGKAPVGVAKIAQQYQVPVICLSGGLGHGCEDILQQGVTAFMSIVPHPMSLKECMADAPNLLQAATARLCRLLSVGLQLGCSSEK</sequence>
<keyword evidence="2 4" id="KW-0808">Transferase</keyword>
<dbReference type="InterPro" id="IPR004381">
    <property type="entry name" value="Glycerate_kinase"/>
</dbReference>
<evidence type="ECO:0000313" key="5">
    <source>
        <dbReference type="EMBL" id="SHK95996.1"/>
    </source>
</evidence>
<dbReference type="PIRSF" id="PIRSF006078">
    <property type="entry name" value="GlxK"/>
    <property type="match status" value="1"/>
</dbReference>
<dbReference type="PANTHER" id="PTHR21599">
    <property type="entry name" value="GLYCERATE KINASE"/>
    <property type="match status" value="1"/>
</dbReference>
<proteinExistence type="inferred from homology"/>
<dbReference type="Pfam" id="PF02595">
    <property type="entry name" value="Gly_kinase"/>
    <property type="match status" value="1"/>
</dbReference>
<keyword evidence="6" id="KW-1185">Reference proteome</keyword>
<dbReference type="AlphaFoldDB" id="A0A1M6WQQ2"/>
<dbReference type="Proteomes" id="UP000183997">
    <property type="component" value="Unassembled WGS sequence"/>
</dbReference>
<dbReference type="STRING" id="1121421.SAMN02745123_03734"/>
<dbReference type="InterPro" id="IPR018193">
    <property type="entry name" value="Glyc_kinase_flavodox-like_fold"/>
</dbReference>
<dbReference type="InterPro" id="IPR036129">
    <property type="entry name" value="Glycerate_kinase_sf"/>
</dbReference>
<comment type="similarity">
    <text evidence="1 4">Belongs to the glycerate kinase type-1 family.</text>
</comment>
<dbReference type="RefSeq" id="WP_072917356.1">
    <property type="nucleotide sequence ID" value="NZ_FRAR01000033.1"/>
</dbReference>
<dbReference type="NCBIfam" id="TIGR00045">
    <property type="entry name" value="glycerate kinase"/>
    <property type="match status" value="1"/>
</dbReference>
<dbReference type="EMBL" id="FRAR01000033">
    <property type="protein sequence ID" value="SHK95996.1"/>
    <property type="molecule type" value="Genomic_DNA"/>
</dbReference>
<gene>
    <name evidence="5" type="ORF">SAMN02745123_03734</name>
</gene>
<evidence type="ECO:0000313" key="6">
    <source>
        <dbReference type="Proteomes" id="UP000183997"/>
    </source>
</evidence>
<protein>
    <submittedName>
        <fullName evidence="5">Glycerate kinase</fullName>
    </submittedName>
</protein>
<evidence type="ECO:0000256" key="3">
    <source>
        <dbReference type="ARBA" id="ARBA00022777"/>
    </source>
</evidence>
<dbReference type="InterPro" id="IPR018197">
    <property type="entry name" value="Glycerate_kinase_RE-like"/>
</dbReference>
<dbReference type="Gene3D" id="3.90.1510.10">
    <property type="entry name" value="Glycerate kinase, domain 2"/>
    <property type="match status" value="1"/>
</dbReference>
<keyword evidence="3 4" id="KW-0418">Kinase</keyword>
<dbReference type="SUPFAM" id="SSF110738">
    <property type="entry name" value="Glycerate kinase I"/>
    <property type="match status" value="1"/>
</dbReference>
<dbReference type="Gene3D" id="3.40.50.10350">
    <property type="entry name" value="Glycerate kinase, domain 1"/>
    <property type="match status" value="1"/>
</dbReference>
<name>A0A1M6WQQ2_9FIRM</name>
<accession>A0A1M6WQQ2</accession>
<evidence type="ECO:0000256" key="2">
    <source>
        <dbReference type="ARBA" id="ARBA00022679"/>
    </source>
</evidence>
<evidence type="ECO:0000256" key="4">
    <source>
        <dbReference type="PIRNR" id="PIRNR006078"/>
    </source>
</evidence>
<dbReference type="GO" id="GO:0031388">
    <property type="term" value="P:organic acid phosphorylation"/>
    <property type="evidence" value="ECO:0007669"/>
    <property type="project" value="UniProtKB-UniRule"/>
</dbReference>
<evidence type="ECO:0000256" key="1">
    <source>
        <dbReference type="ARBA" id="ARBA00006284"/>
    </source>
</evidence>